<protein>
    <submittedName>
        <fullName evidence="2">Uncharacterized protein</fullName>
    </submittedName>
</protein>
<feature type="transmembrane region" description="Helical" evidence="1">
    <location>
        <begin position="6"/>
        <end position="22"/>
    </location>
</feature>
<sequence>MKKGVLITIIGIIIIGIAYFGIEMYDFAKGVKNDIKITETENIKLAESESESESESEFNENDCTFDLNTQTDDFLKEITEFSNYVWDNEKKKATIKLKNGDTLIVTRGGCVHFSFYGNLILNNSELNLDDESKIFKKALWITEKLFHKSDFDFINESLSNRRFEIEQSDNQKYYDFQIDRYCDMTLVIEKLNNNQISIEIGYYMC</sequence>
<keyword evidence="1" id="KW-1133">Transmembrane helix</keyword>
<keyword evidence="1" id="KW-0812">Transmembrane</keyword>
<evidence type="ECO:0000313" key="2">
    <source>
        <dbReference type="EMBL" id="MFD1015509.1"/>
    </source>
</evidence>
<dbReference type="Proteomes" id="UP001597086">
    <property type="component" value="Unassembled WGS sequence"/>
</dbReference>
<keyword evidence="1" id="KW-0472">Membrane</keyword>
<organism evidence="2 3">
    <name type="scientific">Winogradskyella rapida</name>
    <dbReference type="NCBI Taxonomy" id="549701"/>
    <lineage>
        <taxon>Bacteria</taxon>
        <taxon>Pseudomonadati</taxon>
        <taxon>Bacteroidota</taxon>
        <taxon>Flavobacteriia</taxon>
        <taxon>Flavobacteriales</taxon>
        <taxon>Flavobacteriaceae</taxon>
        <taxon>Winogradskyella</taxon>
    </lineage>
</organism>
<evidence type="ECO:0000313" key="3">
    <source>
        <dbReference type="Proteomes" id="UP001597086"/>
    </source>
</evidence>
<accession>A0ABW3KP36</accession>
<dbReference type="RefSeq" id="WP_386115292.1">
    <property type="nucleotide sequence ID" value="NZ_JBHTKM010000041.1"/>
</dbReference>
<evidence type="ECO:0000256" key="1">
    <source>
        <dbReference type="SAM" id="Phobius"/>
    </source>
</evidence>
<reference evidence="3" key="1">
    <citation type="journal article" date="2019" name="Int. J. Syst. Evol. Microbiol.">
        <title>The Global Catalogue of Microorganisms (GCM) 10K type strain sequencing project: providing services to taxonomists for standard genome sequencing and annotation.</title>
        <authorList>
            <consortium name="The Broad Institute Genomics Platform"/>
            <consortium name="The Broad Institute Genome Sequencing Center for Infectious Disease"/>
            <person name="Wu L."/>
            <person name="Ma J."/>
        </authorList>
    </citation>
    <scope>NUCLEOTIDE SEQUENCE [LARGE SCALE GENOMIC DNA]</scope>
    <source>
        <strain evidence="3">CCUG 56098</strain>
    </source>
</reference>
<keyword evidence="3" id="KW-1185">Reference proteome</keyword>
<proteinExistence type="predicted"/>
<gene>
    <name evidence="2" type="ORF">ACFQ13_06215</name>
</gene>
<dbReference type="EMBL" id="JBHTKM010000041">
    <property type="protein sequence ID" value="MFD1015509.1"/>
    <property type="molecule type" value="Genomic_DNA"/>
</dbReference>
<comment type="caution">
    <text evidence="2">The sequence shown here is derived from an EMBL/GenBank/DDBJ whole genome shotgun (WGS) entry which is preliminary data.</text>
</comment>
<name>A0ABW3KP36_9FLAO</name>